<feature type="domain" description="LITAF" evidence="2">
    <location>
        <begin position="20"/>
        <end position="112"/>
    </location>
</feature>
<evidence type="ECO:0000313" key="4">
    <source>
        <dbReference type="Proteomes" id="UP000198287"/>
    </source>
</evidence>
<gene>
    <name evidence="3" type="ORF">Fcan01_04468</name>
</gene>
<comment type="caution">
    <text evidence="3">The sequence shown here is derived from an EMBL/GenBank/DDBJ whole genome shotgun (WGS) entry which is preliminary data.</text>
</comment>
<dbReference type="SMART" id="SM00714">
    <property type="entry name" value="LITAF"/>
    <property type="match status" value="1"/>
</dbReference>
<keyword evidence="1" id="KW-0472">Membrane</keyword>
<accession>A0A226ET58</accession>
<sequence>MSTYPPPHPRPRPARSGDPAVIYAAQPQYRVVEMMPPGPMMICPFCGYTVSPVITHEPSLFAWMMCILVSILFMPFFFIGFLIGYFILVADSLQEPKYVCPLCGNFLPVNTILI</sequence>
<reference evidence="3 4" key="1">
    <citation type="submission" date="2015-12" db="EMBL/GenBank/DDBJ databases">
        <title>The genome of Folsomia candida.</title>
        <authorList>
            <person name="Faddeeva A."/>
            <person name="Derks M.F."/>
            <person name="Anvar Y."/>
            <person name="Smit S."/>
            <person name="Van Straalen N."/>
            <person name="Roelofs D."/>
        </authorList>
    </citation>
    <scope>NUCLEOTIDE SEQUENCE [LARGE SCALE GENOMIC DNA]</scope>
    <source>
        <strain evidence="3 4">VU population</strain>
        <tissue evidence="3">Whole body</tissue>
    </source>
</reference>
<organism evidence="3 4">
    <name type="scientific">Folsomia candida</name>
    <name type="common">Springtail</name>
    <dbReference type="NCBI Taxonomy" id="158441"/>
    <lineage>
        <taxon>Eukaryota</taxon>
        <taxon>Metazoa</taxon>
        <taxon>Ecdysozoa</taxon>
        <taxon>Arthropoda</taxon>
        <taxon>Hexapoda</taxon>
        <taxon>Collembola</taxon>
        <taxon>Entomobryomorpha</taxon>
        <taxon>Isotomoidea</taxon>
        <taxon>Isotomidae</taxon>
        <taxon>Proisotominae</taxon>
        <taxon>Folsomia</taxon>
    </lineage>
</organism>
<evidence type="ECO:0000256" key="1">
    <source>
        <dbReference type="SAM" id="Phobius"/>
    </source>
</evidence>
<protein>
    <recommendedName>
        <fullName evidence="2">LITAF domain-containing protein</fullName>
    </recommendedName>
</protein>
<name>A0A226ET58_FOLCA</name>
<feature type="transmembrane region" description="Helical" evidence="1">
    <location>
        <begin position="60"/>
        <end position="88"/>
    </location>
</feature>
<dbReference type="EMBL" id="LNIX01000002">
    <property type="protein sequence ID" value="OXA59786.1"/>
    <property type="molecule type" value="Genomic_DNA"/>
</dbReference>
<dbReference type="InterPro" id="IPR006629">
    <property type="entry name" value="LITAF"/>
</dbReference>
<keyword evidence="4" id="KW-1185">Reference proteome</keyword>
<keyword evidence="1" id="KW-1133">Transmembrane helix</keyword>
<evidence type="ECO:0000313" key="3">
    <source>
        <dbReference type="EMBL" id="OXA59786.1"/>
    </source>
</evidence>
<dbReference type="PROSITE" id="PS51837">
    <property type="entry name" value="LITAF"/>
    <property type="match status" value="1"/>
</dbReference>
<dbReference type="AlphaFoldDB" id="A0A226ET58"/>
<evidence type="ECO:0000259" key="2">
    <source>
        <dbReference type="PROSITE" id="PS51837"/>
    </source>
</evidence>
<dbReference type="Pfam" id="PF10601">
    <property type="entry name" value="zf-LITAF-like"/>
    <property type="match status" value="1"/>
</dbReference>
<dbReference type="Proteomes" id="UP000198287">
    <property type="component" value="Unassembled WGS sequence"/>
</dbReference>
<keyword evidence="1" id="KW-0812">Transmembrane</keyword>
<proteinExistence type="predicted"/>